<dbReference type="InterPro" id="IPR000847">
    <property type="entry name" value="LysR_HTH_N"/>
</dbReference>
<accession>A0A2P8HQ99</accession>
<evidence type="ECO:0000256" key="4">
    <source>
        <dbReference type="ARBA" id="ARBA00023163"/>
    </source>
</evidence>
<dbReference type="CDD" id="cd05466">
    <property type="entry name" value="PBP2_LTTR_substrate"/>
    <property type="match status" value="1"/>
</dbReference>
<comment type="caution">
    <text evidence="6">The sequence shown here is derived from an EMBL/GenBank/DDBJ whole genome shotgun (WGS) entry which is preliminary data.</text>
</comment>
<evidence type="ECO:0000259" key="5">
    <source>
        <dbReference type="PROSITE" id="PS50931"/>
    </source>
</evidence>
<evidence type="ECO:0000256" key="3">
    <source>
        <dbReference type="ARBA" id="ARBA00023125"/>
    </source>
</evidence>
<evidence type="ECO:0000256" key="1">
    <source>
        <dbReference type="ARBA" id="ARBA00009437"/>
    </source>
</evidence>
<organism evidence="6 7">
    <name type="scientific">Chitinophaga niastensis</name>
    <dbReference type="NCBI Taxonomy" id="536980"/>
    <lineage>
        <taxon>Bacteria</taxon>
        <taxon>Pseudomonadati</taxon>
        <taxon>Bacteroidota</taxon>
        <taxon>Chitinophagia</taxon>
        <taxon>Chitinophagales</taxon>
        <taxon>Chitinophagaceae</taxon>
        <taxon>Chitinophaga</taxon>
    </lineage>
</organism>
<sequence>MVNLEWYRTFKAVYQTGSLTAAAKELFISQPNVGQHLSALEAHVGMKLFERKPRIVPTDYGKMFYTQIIEPLSRLENVETDFRHRCIYKELPYINIGAVKEIFYSLFAKNITRLPAMVTMEFGITKDLISKLQKNDIQFVIAAQLIEGQHLTYEPLFMESFTIVANADMDTTVLDGYLANKEHDKAEDWLLKQDWFAYSSDLAVIRRFWLQNFAKRPVMKPRYVIPDMHNILEAISNGNGMTVTANYLAVEPLKQGRLKEVWIGNVPTTNTIYLAYDKTKASPGQIEIVRQLLKPM</sequence>
<proteinExistence type="inferred from homology"/>
<dbReference type="GO" id="GO:0000976">
    <property type="term" value="F:transcription cis-regulatory region binding"/>
    <property type="evidence" value="ECO:0007669"/>
    <property type="project" value="TreeGrafter"/>
</dbReference>
<dbReference type="GO" id="GO:0003700">
    <property type="term" value="F:DNA-binding transcription factor activity"/>
    <property type="evidence" value="ECO:0007669"/>
    <property type="project" value="InterPro"/>
</dbReference>
<evidence type="ECO:0000256" key="2">
    <source>
        <dbReference type="ARBA" id="ARBA00023015"/>
    </source>
</evidence>
<keyword evidence="2" id="KW-0805">Transcription regulation</keyword>
<dbReference type="Pfam" id="PF00126">
    <property type="entry name" value="HTH_1"/>
    <property type="match status" value="1"/>
</dbReference>
<name>A0A2P8HQ99_CHINA</name>
<dbReference type="SUPFAM" id="SSF53850">
    <property type="entry name" value="Periplasmic binding protein-like II"/>
    <property type="match status" value="1"/>
</dbReference>
<dbReference type="Gene3D" id="3.40.190.10">
    <property type="entry name" value="Periplasmic binding protein-like II"/>
    <property type="match status" value="2"/>
</dbReference>
<protein>
    <submittedName>
        <fullName evidence="6">DNA-binding transcriptional LysR family regulator</fullName>
    </submittedName>
</protein>
<evidence type="ECO:0000313" key="7">
    <source>
        <dbReference type="Proteomes" id="UP000240971"/>
    </source>
</evidence>
<dbReference type="Pfam" id="PF03466">
    <property type="entry name" value="LysR_substrate"/>
    <property type="match status" value="1"/>
</dbReference>
<dbReference type="EMBL" id="PYAW01000002">
    <property type="protein sequence ID" value="PSL48372.1"/>
    <property type="molecule type" value="Genomic_DNA"/>
</dbReference>
<dbReference type="InterPro" id="IPR005119">
    <property type="entry name" value="LysR_subst-bd"/>
</dbReference>
<dbReference type="Proteomes" id="UP000240971">
    <property type="component" value="Unassembled WGS sequence"/>
</dbReference>
<dbReference type="AlphaFoldDB" id="A0A2P8HQ99"/>
<dbReference type="InterPro" id="IPR036388">
    <property type="entry name" value="WH-like_DNA-bd_sf"/>
</dbReference>
<dbReference type="PRINTS" id="PR00039">
    <property type="entry name" value="HTHLYSR"/>
</dbReference>
<reference evidence="6 7" key="1">
    <citation type="submission" date="2018-03" db="EMBL/GenBank/DDBJ databases">
        <title>Genomic Encyclopedia of Archaeal and Bacterial Type Strains, Phase II (KMG-II): from individual species to whole genera.</title>
        <authorList>
            <person name="Goeker M."/>
        </authorList>
    </citation>
    <scope>NUCLEOTIDE SEQUENCE [LARGE SCALE GENOMIC DNA]</scope>
    <source>
        <strain evidence="6 7">DSM 24859</strain>
    </source>
</reference>
<evidence type="ECO:0000313" key="6">
    <source>
        <dbReference type="EMBL" id="PSL48372.1"/>
    </source>
</evidence>
<comment type="similarity">
    <text evidence="1">Belongs to the LysR transcriptional regulatory family.</text>
</comment>
<dbReference type="InterPro" id="IPR036390">
    <property type="entry name" value="WH_DNA-bd_sf"/>
</dbReference>
<dbReference type="SUPFAM" id="SSF46785">
    <property type="entry name" value="Winged helix' DNA-binding domain"/>
    <property type="match status" value="1"/>
</dbReference>
<dbReference type="PANTHER" id="PTHR30126">
    <property type="entry name" value="HTH-TYPE TRANSCRIPTIONAL REGULATOR"/>
    <property type="match status" value="1"/>
</dbReference>
<dbReference type="PROSITE" id="PS50931">
    <property type="entry name" value="HTH_LYSR"/>
    <property type="match status" value="1"/>
</dbReference>
<dbReference type="PANTHER" id="PTHR30126:SF40">
    <property type="entry name" value="HTH-TYPE TRANSCRIPTIONAL REGULATOR GLTR"/>
    <property type="match status" value="1"/>
</dbReference>
<dbReference type="Gene3D" id="1.10.10.10">
    <property type="entry name" value="Winged helix-like DNA-binding domain superfamily/Winged helix DNA-binding domain"/>
    <property type="match status" value="1"/>
</dbReference>
<keyword evidence="7" id="KW-1185">Reference proteome</keyword>
<feature type="domain" description="HTH lysR-type" evidence="5">
    <location>
        <begin position="2"/>
        <end position="58"/>
    </location>
</feature>
<keyword evidence="4" id="KW-0804">Transcription</keyword>
<dbReference type="OrthoDB" id="646694at2"/>
<keyword evidence="3 6" id="KW-0238">DNA-binding</keyword>
<gene>
    <name evidence="6" type="ORF">CLV51_1021239</name>
</gene>
<dbReference type="RefSeq" id="WP_106528753.1">
    <property type="nucleotide sequence ID" value="NZ_PYAW01000002.1"/>
</dbReference>